<dbReference type="Proteomes" id="UP001055811">
    <property type="component" value="Linkage Group LG07"/>
</dbReference>
<reference evidence="1 2" key="2">
    <citation type="journal article" date="2022" name="Mol. Ecol. Resour.">
        <title>The genomes of chicory, endive, great burdock and yacon provide insights into Asteraceae paleo-polyploidization history and plant inulin production.</title>
        <authorList>
            <person name="Fan W."/>
            <person name="Wang S."/>
            <person name="Wang H."/>
            <person name="Wang A."/>
            <person name="Jiang F."/>
            <person name="Liu H."/>
            <person name="Zhao H."/>
            <person name="Xu D."/>
            <person name="Zhang Y."/>
        </authorList>
    </citation>
    <scope>NUCLEOTIDE SEQUENCE [LARGE SCALE GENOMIC DNA]</scope>
    <source>
        <strain evidence="2">cv. Punajuju</strain>
        <tissue evidence="1">Leaves</tissue>
    </source>
</reference>
<organism evidence="1 2">
    <name type="scientific">Cichorium intybus</name>
    <name type="common">Chicory</name>
    <dbReference type="NCBI Taxonomy" id="13427"/>
    <lineage>
        <taxon>Eukaryota</taxon>
        <taxon>Viridiplantae</taxon>
        <taxon>Streptophyta</taxon>
        <taxon>Embryophyta</taxon>
        <taxon>Tracheophyta</taxon>
        <taxon>Spermatophyta</taxon>
        <taxon>Magnoliopsida</taxon>
        <taxon>eudicotyledons</taxon>
        <taxon>Gunneridae</taxon>
        <taxon>Pentapetalae</taxon>
        <taxon>asterids</taxon>
        <taxon>campanulids</taxon>
        <taxon>Asterales</taxon>
        <taxon>Asteraceae</taxon>
        <taxon>Cichorioideae</taxon>
        <taxon>Cichorieae</taxon>
        <taxon>Cichoriinae</taxon>
        <taxon>Cichorium</taxon>
    </lineage>
</organism>
<keyword evidence="2" id="KW-1185">Reference proteome</keyword>
<protein>
    <submittedName>
        <fullName evidence="1">Uncharacterized protein</fullName>
    </submittedName>
</protein>
<name>A0ACB9AJY6_CICIN</name>
<evidence type="ECO:0000313" key="2">
    <source>
        <dbReference type="Proteomes" id="UP001055811"/>
    </source>
</evidence>
<reference evidence="2" key="1">
    <citation type="journal article" date="2022" name="Mol. Ecol. Resour.">
        <title>The genomes of chicory, endive, great burdock and yacon provide insights into Asteraceae palaeo-polyploidization history and plant inulin production.</title>
        <authorList>
            <person name="Fan W."/>
            <person name="Wang S."/>
            <person name="Wang H."/>
            <person name="Wang A."/>
            <person name="Jiang F."/>
            <person name="Liu H."/>
            <person name="Zhao H."/>
            <person name="Xu D."/>
            <person name="Zhang Y."/>
        </authorList>
    </citation>
    <scope>NUCLEOTIDE SEQUENCE [LARGE SCALE GENOMIC DNA]</scope>
    <source>
        <strain evidence="2">cv. Punajuju</strain>
    </source>
</reference>
<dbReference type="EMBL" id="CM042015">
    <property type="protein sequence ID" value="KAI3710344.1"/>
    <property type="molecule type" value="Genomic_DNA"/>
</dbReference>
<comment type="caution">
    <text evidence="1">The sequence shown here is derived from an EMBL/GenBank/DDBJ whole genome shotgun (WGS) entry which is preliminary data.</text>
</comment>
<proteinExistence type="predicted"/>
<sequence length="111" mass="11945">MIIFTSVLSEVDEANFVEDGSPVKKPKTEFMNLVSDCENSDGLFSRCRILEGTGILLQLMPSSMEIQFSWSLIRLGAALFISLTQAAMVAGHLIIGSGGNLYIGSVIVSIC</sequence>
<evidence type="ECO:0000313" key="1">
    <source>
        <dbReference type="EMBL" id="KAI3710344.1"/>
    </source>
</evidence>
<gene>
    <name evidence="1" type="ORF">L2E82_40122</name>
</gene>
<accession>A0ACB9AJY6</accession>